<reference evidence="1" key="1">
    <citation type="submission" date="2014-09" db="EMBL/GenBank/DDBJ databases">
        <authorList>
            <person name="Magalhaes I.L.F."/>
            <person name="Oliveira U."/>
            <person name="Santos F.R."/>
            <person name="Vidigal T.H.D.A."/>
            <person name="Brescovit A.D."/>
            <person name="Santos A.J."/>
        </authorList>
    </citation>
    <scope>NUCLEOTIDE SEQUENCE</scope>
    <source>
        <tissue evidence="1">Shoot tissue taken approximately 20 cm above the soil surface</tissue>
    </source>
</reference>
<dbReference type="EMBL" id="GBRH01264782">
    <property type="protein sequence ID" value="JAD33113.1"/>
    <property type="molecule type" value="Transcribed_RNA"/>
</dbReference>
<dbReference type="InterPro" id="IPR021109">
    <property type="entry name" value="Peptidase_aspartic_dom_sf"/>
</dbReference>
<proteinExistence type="predicted"/>
<organism evidence="1">
    <name type="scientific">Arundo donax</name>
    <name type="common">Giant reed</name>
    <name type="synonym">Donax arundinaceus</name>
    <dbReference type="NCBI Taxonomy" id="35708"/>
    <lineage>
        <taxon>Eukaryota</taxon>
        <taxon>Viridiplantae</taxon>
        <taxon>Streptophyta</taxon>
        <taxon>Embryophyta</taxon>
        <taxon>Tracheophyta</taxon>
        <taxon>Spermatophyta</taxon>
        <taxon>Magnoliopsida</taxon>
        <taxon>Liliopsida</taxon>
        <taxon>Poales</taxon>
        <taxon>Poaceae</taxon>
        <taxon>PACMAD clade</taxon>
        <taxon>Arundinoideae</taxon>
        <taxon>Arundineae</taxon>
        <taxon>Arundo</taxon>
    </lineage>
</organism>
<accession>A0A0A8Z649</accession>
<dbReference type="AlphaFoldDB" id="A0A0A8Z649"/>
<name>A0A0A8Z649_ARUDO</name>
<reference evidence="1" key="2">
    <citation type="journal article" date="2015" name="Data Brief">
        <title>Shoot transcriptome of the giant reed, Arundo donax.</title>
        <authorList>
            <person name="Barrero R.A."/>
            <person name="Guerrero F.D."/>
            <person name="Moolhuijzen P."/>
            <person name="Goolsby J.A."/>
            <person name="Tidwell J."/>
            <person name="Bellgard S.E."/>
            <person name="Bellgard M.I."/>
        </authorList>
    </citation>
    <scope>NUCLEOTIDE SEQUENCE</scope>
    <source>
        <tissue evidence="1">Shoot tissue taken approximately 20 cm above the soil surface</tissue>
    </source>
</reference>
<dbReference type="Gene3D" id="2.40.70.10">
    <property type="entry name" value="Acid Proteases"/>
    <property type="match status" value="1"/>
</dbReference>
<sequence>MLDIGAEHFVIDFYVLPLDGYDVVLGVQWLRELRSIVWDFDLLSMAFWRDSHAV</sequence>
<protein>
    <submittedName>
        <fullName evidence="1">Uncharacterized protein</fullName>
    </submittedName>
</protein>
<evidence type="ECO:0000313" key="1">
    <source>
        <dbReference type="EMBL" id="JAD33113.1"/>
    </source>
</evidence>